<evidence type="ECO:0000256" key="1">
    <source>
        <dbReference type="SAM" id="Phobius"/>
    </source>
</evidence>
<reference evidence="2" key="1">
    <citation type="submission" date="2022-10" db="EMBL/GenBank/DDBJ databases">
        <title>The complete genomes of actinobacterial strains from the NBC collection.</title>
        <authorList>
            <person name="Joergensen T.S."/>
            <person name="Alvarez Arevalo M."/>
            <person name="Sterndorff E.B."/>
            <person name="Faurdal D."/>
            <person name="Vuksanovic O."/>
            <person name="Mourched A.-S."/>
            <person name="Charusanti P."/>
            <person name="Shaw S."/>
            <person name="Blin K."/>
            <person name="Weber T."/>
        </authorList>
    </citation>
    <scope>NUCLEOTIDE SEQUENCE</scope>
    <source>
        <strain evidence="2">NBC_00254</strain>
    </source>
</reference>
<feature type="transmembrane region" description="Helical" evidence="1">
    <location>
        <begin position="94"/>
        <end position="115"/>
    </location>
</feature>
<keyword evidence="1" id="KW-0812">Transmembrane</keyword>
<organism evidence="2 3">
    <name type="scientific">Microbispora hainanensis</name>
    <dbReference type="NCBI Taxonomy" id="568844"/>
    <lineage>
        <taxon>Bacteria</taxon>
        <taxon>Bacillati</taxon>
        <taxon>Actinomycetota</taxon>
        <taxon>Actinomycetes</taxon>
        <taxon>Streptosporangiales</taxon>
        <taxon>Streptosporangiaceae</taxon>
        <taxon>Microbispora</taxon>
    </lineage>
</organism>
<gene>
    <name evidence="2" type="ORF">OG913_34540</name>
</gene>
<accession>A0ABZ1SN34</accession>
<feature type="transmembrane region" description="Helical" evidence="1">
    <location>
        <begin position="52"/>
        <end position="74"/>
    </location>
</feature>
<name>A0ABZ1SN34_9ACTN</name>
<dbReference type="EMBL" id="CP108085">
    <property type="protein sequence ID" value="WUP74436.1"/>
    <property type="molecule type" value="Genomic_DNA"/>
</dbReference>
<dbReference type="RefSeq" id="WP_328709205.1">
    <property type="nucleotide sequence ID" value="NZ_CP108085.1"/>
</dbReference>
<evidence type="ECO:0000313" key="3">
    <source>
        <dbReference type="Proteomes" id="UP001432011"/>
    </source>
</evidence>
<proteinExistence type="predicted"/>
<feature type="transmembrane region" description="Helical" evidence="1">
    <location>
        <begin position="121"/>
        <end position="140"/>
    </location>
</feature>
<keyword evidence="1" id="KW-0472">Membrane</keyword>
<keyword evidence="3" id="KW-1185">Reference proteome</keyword>
<evidence type="ECO:0008006" key="4">
    <source>
        <dbReference type="Google" id="ProtNLM"/>
    </source>
</evidence>
<keyword evidence="1" id="KW-1133">Transmembrane helix</keyword>
<protein>
    <recommendedName>
        <fullName evidence="4">Transmembrane protein</fullName>
    </recommendedName>
</protein>
<dbReference type="Proteomes" id="UP001432011">
    <property type="component" value="Chromosome"/>
</dbReference>
<feature type="transmembrane region" description="Helical" evidence="1">
    <location>
        <begin position="27"/>
        <end position="46"/>
    </location>
</feature>
<sequence>MNPEEAAQSLAMIRQTQAKAIRTQTWLPTWFITGVGVLVTGVLVVSEPGTPIPVTICGGILLMAALGALTAVFAKTRPMTVSDPAMRRAFSAVYLPWLFAGIVLCWVASFALQAADVPYGMAGGGVVMTVYFALGSRAISRRIARRVARRFEETH</sequence>
<evidence type="ECO:0000313" key="2">
    <source>
        <dbReference type="EMBL" id="WUP74436.1"/>
    </source>
</evidence>